<proteinExistence type="predicted"/>
<sequence>MSWRGWFWSRLGCRRIRSGKLSLETPFRSSIEIELLEEGVEIRHAVNVSFGETTSAPIRGHLQ</sequence>
<dbReference type="Proteomes" id="UP001292216">
    <property type="component" value="Unassembled WGS sequence"/>
</dbReference>
<name>A0ABU5PRF8_9BACL</name>
<evidence type="ECO:0000313" key="2">
    <source>
        <dbReference type="Proteomes" id="UP001292216"/>
    </source>
</evidence>
<comment type="caution">
    <text evidence="1">The sequence shown here is derived from an EMBL/GenBank/DDBJ whole genome shotgun (WGS) entry which is preliminary data.</text>
</comment>
<protein>
    <submittedName>
        <fullName evidence="1">Uncharacterized protein</fullName>
    </submittedName>
</protein>
<gene>
    <name evidence="1" type="ORF">U9M73_21690</name>
</gene>
<reference evidence="1 2" key="1">
    <citation type="submission" date="2023-12" db="EMBL/GenBank/DDBJ databases">
        <title>Whole genome sequencing of Paenibacillus phoenicis isolated from the Phoenix Mars Lander spacecraft assembly facility.</title>
        <authorList>
            <person name="Garcia A."/>
            <person name="Venkateswaran K."/>
        </authorList>
    </citation>
    <scope>NUCLEOTIDE SEQUENCE [LARGE SCALE GENOMIC DNA]</scope>
    <source>
        <strain evidence="1 2">3PO2SA</strain>
    </source>
</reference>
<evidence type="ECO:0000313" key="1">
    <source>
        <dbReference type="EMBL" id="MEA3572544.1"/>
    </source>
</evidence>
<organism evidence="1 2">
    <name type="scientific">Paenibacillus phoenicis</name>
    <dbReference type="NCBI Taxonomy" id="554117"/>
    <lineage>
        <taxon>Bacteria</taxon>
        <taxon>Bacillati</taxon>
        <taxon>Bacillota</taxon>
        <taxon>Bacilli</taxon>
        <taxon>Bacillales</taxon>
        <taxon>Paenibacillaceae</taxon>
        <taxon>Paenibacillus</taxon>
    </lineage>
</organism>
<dbReference type="EMBL" id="JAYERP010000002">
    <property type="protein sequence ID" value="MEA3572544.1"/>
    <property type="molecule type" value="Genomic_DNA"/>
</dbReference>
<keyword evidence="2" id="KW-1185">Reference proteome</keyword>
<accession>A0ABU5PRF8</accession>
<dbReference type="RefSeq" id="WP_198136181.1">
    <property type="nucleotide sequence ID" value="NZ_CBCSKM010000019.1"/>
</dbReference>